<dbReference type="PANTHER" id="PTHR42929:SF5">
    <property type="entry name" value="ABC TRANSPORTER PERMEASE PROTEIN"/>
    <property type="match status" value="1"/>
</dbReference>
<comment type="subcellular location">
    <subcellularLocation>
        <location evidence="1 8">Cell membrane</location>
        <topology evidence="1 8">Multi-pass membrane protein</topology>
    </subcellularLocation>
</comment>
<evidence type="ECO:0000256" key="5">
    <source>
        <dbReference type="ARBA" id="ARBA00022692"/>
    </source>
</evidence>
<organism evidence="10 11">
    <name type="scientific">Acrocarpospora pleiomorpha</name>
    <dbReference type="NCBI Taxonomy" id="90975"/>
    <lineage>
        <taxon>Bacteria</taxon>
        <taxon>Bacillati</taxon>
        <taxon>Actinomycetota</taxon>
        <taxon>Actinomycetes</taxon>
        <taxon>Streptosporangiales</taxon>
        <taxon>Streptosporangiaceae</taxon>
        <taxon>Acrocarpospora</taxon>
    </lineage>
</organism>
<feature type="domain" description="ABC transmembrane type-1" evidence="9">
    <location>
        <begin position="74"/>
        <end position="279"/>
    </location>
</feature>
<dbReference type="SUPFAM" id="SSF161098">
    <property type="entry name" value="MetI-like"/>
    <property type="match status" value="1"/>
</dbReference>
<dbReference type="CDD" id="cd06261">
    <property type="entry name" value="TM_PBP2"/>
    <property type="match status" value="1"/>
</dbReference>
<feature type="transmembrane region" description="Helical" evidence="8">
    <location>
        <begin position="257"/>
        <end position="278"/>
    </location>
</feature>
<evidence type="ECO:0000256" key="1">
    <source>
        <dbReference type="ARBA" id="ARBA00004651"/>
    </source>
</evidence>
<feature type="transmembrane region" description="Helical" evidence="8">
    <location>
        <begin position="108"/>
        <end position="132"/>
    </location>
</feature>
<dbReference type="PROSITE" id="PS50928">
    <property type="entry name" value="ABC_TM1"/>
    <property type="match status" value="1"/>
</dbReference>
<feature type="transmembrane region" description="Helical" evidence="8">
    <location>
        <begin position="68"/>
        <end position="96"/>
    </location>
</feature>
<evidence type="ECO:0000313" key="10">
    <source>
        <dbReference type="EMBL" id="GES26110.1"/>
    </source>
</evidence>
<dbReference type="InterPro" id="IPR035906">
    <property type="entry name" value="MetI-like_sf"/>
</dbReference>
<protein>
    <submittedName>
        <fullName evidence="10">ABC transporter permease</fullName>
    </submittedName>
</protein>
<keyword evidence="11" id="KW-1185">Reference proteome</keyword>
<reference evidence="10 11" key="1">
    <citation type="submission" date="2019-10" db="EMBL/GenBank/DDBJ databases">
        <title>Whole genome shotgun sequence of Acrocarpospora pleiomorpha NBRC 16267.</title>
        <authorList>
            <person name="Ichikawa N."/>
            <person name="Kimura A."/>
            <person name="Kitahashi Y."/>
            <person name="Komaki H."/>
            <person name="Oguchi A."/>
        </authorList>
    </citation>
    <scope>NUCLEOTIDE SEQUENCE [LARGE SCALE GENOMIC DNA]</scope>
    <source>
        <strain evidence="10 11">NBRC 16267</strain>
    </source>
</reference>
<evidence type="ECO:0000256" key="4">
    <source>
        <dbReference type="ARBA" id="ARBA00022475"/>
    </source>
</evidence>
<evidence type="ECO:0000313" key="11">
    <source>
        <dbReference type="Proteomes" id="UP000377595"/>
    </source>
</evidence>
<dbReference type="InterPro" id="IPR000515">
    <property type="entry name" value="MetI-like"/>
</dbReference>
<sequence length="295" mass="31639">MTIATLPAEPGELPPPAARGRRVAGWLLLPGTAILLVFFFYPLAFIVWRSVSEPEFGFSHYLALLDDGVSVVVLLRTLWTALLVGLCTLVIAYPYAYAMTRVGPKARGILLLLVLLPFWTSVMARNFAWYLLEQRGGVIDRAFAALGVNDVVLLGTVVGVTVAMVQVMLPFMVLPLYSAMSTIDGKLLDAATSLGAPRHRAFRTVYLPLSLPGVISGFSLVFILTLGFYITPALLGSPQEALISQVIETRVSDLTDFAGGGALGGVLLVVTLLVLFAVSRIARPVASLSRAVDHA</sequence>
<proteinExistence type="inferred from homology"/>
<keyword evidence="7 8" id="KW-0472">Membrane</keyword>
<dbReference type="AlphaFoldDB" id="A0A5M3XYN8"/>
<keyword evidence="6 8" id="KW-1133">Transmembrane helix</keyword>
<keyword evidence="5 8" id="KW-0812">Transmembrane</keyword>
<feature type="transmembrane region" description="Helical" evidence="8">
    <location>
        <begin position="26"/>
        <end position="48"/>
    </location>
</feature>
<feature type="transmembrane region" description="Helical" evidence="8">
    <location>
        <begin position="205"/>
        <end position="230"/>
    </location>
</feature>
<dbReference type="Pfam" id="PF00528">
    <property type="entry name" value="BPD_transp_1"/>
    <property type="match status" value="1"/>
</dbReference>
<dbReference type="OrthoDB" id="9808619at2"/>
<dbReference type="GO" id="GO:0005886">
    <property type="term" value="C:plasma membrane"/>
    <property type="evidence" value="ECO:0007669"/>
    <property type="project" value="UniProtKB-SubCell"/>
</dbReference>
<keyword evidence="3 8" id="KW-0813">Transport</keyword>
<name>A0A5M3XYN8_9ACTN</name>
<dbReference type="EMBL" id="BLAF01000079">
    <property type="protein sequence ID" value="GES26110.1"/>
    <property type="molecule type" value="Genomic_DNA"/>
</dbReference>
<evidence type="ECO:0000256" key="6">
    <source>
        <dbReference type="ARBA" id="ARBA00022989"/>
    </source>
</evidence>
<feature type="transmembrane region" description="Helical" evidence="8">
    <location>
        <begin position="152"/>
        <end position="177"/>
    </location>
</feature>
<keyword evidence="4" id="KW-1003">Cell membrane</keyword>
<dbReference type="PANTHER" id="PTHR42929">
    <property type="entry name" value="INNER MEMBRANE ABC TRANSPORTER PERMEASE PROTEIN YDCU-RELATED-RELATED"/>
    <property type="match status" value="1"/>
</dbReference>
<dbReference type="GO" id="GO:0055085">
    <property type="term" value="P:transmembrane transport"/>
    <property type="evidence" value="ECO:0007669"/>
    <property type="project" value="InterPro"/>
</dbReference>
<evidence type="ECO:0000259" key="9">
    <source>
        <dbReference type="PROSITE" id="PS50928"/>
    </source>
</evidence>
<gene>
    <name evidence="10" type="ORF">Aple_090090</name>
</gene>
<evidence type="ECO:0000256" key="7">
    <source>
        <dbReference type="ARBA" id="ARBA00023136"/>
    </source>
</evidence>
<evidence type="ECO:0000256" key="3">
    <source>
        <dbReference type="ARBA" id="ARBA00022448"/>
    </source>
</evidence>
<dbReference type="RefSeq" id="WP_155350848.1">
    <property type="nucleotide sequence ID" value="NZ_BAAAHM010000051.1"/>
</dbReference>
<accession>A0A5M3XYN8</accession>
<evidence type="ECO:0000256" key="2">
    <source>
        <dbReference type="ARBA" id="ARBA00007069"/>
    </source>
</evidence>
<comment type="similarity">
    <text evidence="2">Belongs to the binding-protein-dependent transport system permease family. CysTW subfamily.</text>
</comment>
<comment type="caution">
    <text evidence="10">The sequence shown here is derived from an EMBL/GenBank/DDBJ whole genome shotgun (WGS) entry which is preliminary data.</text>
</comment>
<dbReference type="Gene3D" id="1.10.3720.10">
    <property type="entry name" value="MetI-like"/>
    <property type="match status" value="1"/>
</dbReference>
<dbReference type="Proteomes" id="UP000377595">
    <property type="component" value="Unassembled WGS sequence"/>
</dbReference>
<evidence type="ECO:0000256" key="8">
    <source>
        <dbReference type="RuleBase" id="RU363032"/>
    </source>
</evidence>